<dbReference type="EMBL" id="CATQJL010000112">
    <property type="protein sequence ID" value="CAJ0594599.1"/>
    <property type="molecule type" value="Genomic_DNA"/>
</dbReference>
<accession>A0AA36GM68</accession>
<feature type="region of interest" description="Disordered" evidence="1">
    <location>
        <begin position="1"/>
        <end position="29"/>
    </location>
</feature>
<evidence type="ECO:0000256" key="1">
    <source>
        <dbReference type="SAM" id="MobiDB-lite"/>
    </source>
</evidence>
<sequence>MAAPEAQPELMDDENEQQSAMEGNDEARQPLEVNVHELFAEPEPPAPIEWQGLLPFIENKIKEMVKAQDTNFARINRRLDYLVDTVNKVANRQHRMKGNLRELVPEPEFGANIPPMEAPEPAPPQQQGNQTCATR</sequence>
<evidence type="ECO:0000313" key="3">
    <source>
        <dbReference type="Proteomes" id="UP001176961"/>
    </source>
</evidence>
<comment type="caution">
    <text evidence="2">The sequence shown here is derived from an EMBL/GenBank/DDBJ whole genome shotgun (WGS) entry which is preliminary data.</text>
</comment>
<reference evidence="2" key="1">
    <citation type="submission" date="2023-07" db="EMBL/GenBank/DDBJ databases">
        <authorList>
            <consortium name="CYATHOMIX"/>
        </authorList>
    </citation>
    <scope>NUCLEOTIDE SEQUENCE</scope>
    <source>
        <strain evidence="2">N/A</strain>
    </source>
</reference>
<organism evidence="2 3">
    <name type="scientific">Cylicocyclus nassatus</name>
    <name type="common">Nematode worm</name>
    <dbReference type="NCBI Taxonomy" id="53992"/>
    <lineage>
        <taxon>Eukaryota</taxon>
        <taxon>Metazoa</taxon>
        <taxon>Ecdysozoa</taxon>
        <taxon>Nematoda</taxon>
        <taxon>Chromadorea</taxon>
        <taxon>Rhabditida</taxon>
        <taxon>Rhabditina</taxon>
        <taxon>Rhabditomorpha</taxon>
        <taxon>Strongyloidea</taxon>
        <taxon>Strongylidae</taxon>
        <taxon>Cylicocyclus</taxon>
    </lineage>
</organism>
<gene>
    <name evidence="2" type="ORF">CYNAS_LOCUS6582</name>
</gene>
<keyword evidence="3" id="KW-1185">Reference proteome</keyword>
<dbReference type="Proteomes" id="UP001176961">
    <property type="component" value="Unassembled WGS sequence"/>
</dbReference>
<protein>
    <submittedName>
        <fullName evidence="2">Uncharacterized protein</fullName>
    </submittedName>
</protein>
<dbReference type="AlphaFoldDB" id="A0AA36GM68"/>
<evidence type="ECO:0000313" key="2">
    <source>
        <dbReference type="EMBL" id="CAJ0594599.1"/>
    </source>
</evidence>
<name>A0AA36GM68_CYLNA</name>
<proteinExistence type="predicted"/>
<feature type="region of interest" description="Disordered" evidence="1">
    <location>
        <begin position="97"/>
        <end position="135"/>
    </location>
</feature>